<evidence type="ECO:0000313" key="2">
    <source>
        <dbReference type="Proteomes" id="UP000184612"/>
    </source>
</evidence>
<dbReference type="EMBL" id="FRFD01000003">
    <property type="protein sequence ID" value="SHO43863.1"/>
    <property type="molecule type" value="Genomic_DNA"/>
</dbReference>
<protein>
    <submittedName>
        <fullName evidence="1">Uncharacterized protein</fullName>
    </submittedName>
</protein>
<keyword evidence="2" id="KW-1185">Reference proteome</keyword>
<dbReference type="STRING" id="1121345.SAMN02745217_00383"/>
<proteinExistence type="predicted"/>
<accession>A0A1M7XXY8</accession>
<reference evidence="1 2" key="1">
    <citation type="submission" date="2016-12" db="EMBL/GenBank/DDBJ databases">
        <authorList>
            <person name="Song W.-J."/>
            <person name="Kurnit D.M."/>
        </authorList>
    </citation>
    <scope>NUCLEOTIDE SEQUENCE [LARGE SCALE GENOMIC DNA]</scope>
    <source>
        <strain evidence="1 2">DSM 12503</strain>
    </source>
</reference>
<evidence type="ECO:0000313" key="1">
    <source>
        <dbReference type="EMBL" id="SHO43863.1"/>
    </source>
</evidence>
<dbReference type="Proteomes" id="UP000184612">
    <property type="component" value="Unassembled WGS sequence"/>
</dbReference>
<organism evidence="1 2">
    <name type="scientific">Anaerocolumna xylanovorans DSM 12503</name>
    <dbReference type="NCBI Taxonomy" id="1121345"/>
    <lineage>
        <taxon>Bacteria</taxon>
        <taxon>Bacillati</taxon>
        <taxon>Bacillota</taxon>
        <taxon>Clostridia</taxon>
        <taxon>Lachnospirales</taxon>
        <taxon>Lachnospiraceae</taxon>
        <taxon>Anaerocolumna</taxon>
    </lineage>
</organism>
<name>A0A1M7XXY8_9FIRM</name>
<dbReference type="AlphaFoldDB" id="A0A1M7XXY8"/>
<sequence>MDNIFSKTCDLHRRNKVLPVNYYAMVENRYGKGSLFRNIYDKKYISICAALDRCCVM</sequence>
<gene>
    <name evidence="1" type="ORF">SAMN02745217_00383</name>
</gene>